<dbReference type="Pfam" id="PF02767">
    <property type="entry name" value="DNA_pol3_beta_2"/>
    <property type="match status" value="1"/>
</dbReference>
<comment type="subunit">
    <text evidence="9">Forms a ring-shaped head-to-tail homodimer around DNA.</text>
</comment>
<keyword evidence="7 9" id="KW-0239">DNA-directed DNA polymerase</keyword>
<evidence type="ECO:0000256" key="5">
    <source>
        <dbReference type="ARBA" id="ARBA00022695"/>
    </source>
</evidence>
<accession>A0A1F4UNK7</accession>
<comment type="caution">
    <text evidence="13">The sequence shown here is derived from an EMBL/GenBank/DDBJ whole genome shotgun (WGS) entry which is preliminary data.</text>
</comment>
<dbReference type="SMART" id="SM00480">
    <property type="entry name" value="POL3Bc"/>
    <property type="match status" value="1"/>
</dbReference>
<dbReference type="SUPFAM" id="SSF55979">
    <property type="entry name" value="DNA clamp"/>
    <property type="match status" value="3"/>
</dbReference>
<feature type="domain" description="DNA polymerase III beta sliding clamp C-terminal" evidence="12">
    <location>
        <begin position="247"/>
        <end position="367"/>
    </location>
</feature>
<keyword evidence="4 9" id="KW-0808">Transferase</keyword>
<sequence length="371" mass="40985">MKFTCLQENLTQALNKVYRAVPTKSELPILSNILISAADDRITLSATNLSTTITTNIGASIDKEGSITIPAKMFRDFVSNLGSTTIEAVLKDDILHVSSESTKSKFNGVPSDDFPDLPEEKKNLETIKIDPQKFYKAVSNVAFCASIDDSRPVFTGILVNFDGKKIILAASDGFRLAEAKMDVESKGSPFKIIIPAKTLIDVSKVFSDIDKPIKFTLDQNENLAMFSQEDTLIATRIIDGDYPDYTKIIPDKTSTNLNFTSQEFMEAVKLTDIFAKNDSAVIMKIDPDGFIELSASAQEAGEHLSKIKAEIGNAEKVQVGFNSKFLLDFLNNIKHEKISIMTNGSSSPCLFKPTQEDEDYIHIIMPMQINL</sequence>
<evidence type="ECO:0000256" key="4">
    <source>
        <dbReference type="ARBA" id="ARBA00022679"/>
    </source>
</evidence>
<dbReference type="Pfam" id="PF00712">
    <property type="entry name" value="DNA_pol3_beta"/>
    <property type="match status" value="1"/>
</dbReference>
<dbReference type="GO" id="GO:0003677">
    <property type="term" value="F:DNA binding"/>
    <property type="evidence" value="ECO:0007669"/>
    <property type="project" value="UniProtKB-UniRule"/>
</dbReference>
<dbReference type="GO" id="GO:0009360">
    <property type="term" value="C:DNA polymerase III complex"/>
    <property type="evidence" value="ECO:0007669"/>
    <property type="project" value="InterPro"/>
</dbReference>
<dbReference type="GO" id="GO:0008408">
    <property type="term" value="F:3'-5' exonuclease activity"/>
    <property type="evidence" value="ECO:0007669"/>
    <property type="project" value="InterPro"/>
</dbReference>
<dbReference type="GO" id="GO:0003887">
    <property type="term" value="F:DNA-directed DNA polymerase activity"/>
    <property type="evidence" value="ECO:0007669"/>
    <property type="project" value="UniProtKB-UniRule"/>
</dbReference>
<evidence type="ECO:0000256" key="8">
    <source>
        <dbReference type="ARBA" id="ARBA00023125"/>
    </source>
</evidence>
<dbReference type="PANTHER" id="PTHR30478">
    <property type="entry name" value="DNA POLYMERASE III SUBUNIT BETA"/>
    <property type="match status" value="1"/>
</dbReference>
<proteinExistence type="inferred from homology"/>
<reference evidence="13 14" key="1">
    <citation type="journal article" date="2016" name="Nat. Commun.">
        <title>Thousands of microbial genomes shed light on interconnected biogeochemical processes in an aquifer system.</title>
        <authorList>
            <person name="Anantharaman K."/>
            <person name="Brown C.T."/>
            <person name="Hug L.A."/>
            <person name="Sharon I."/>
            <person name="Castelle C.J."/>
            <person name="Probst A.J."/>
            <person name="Thomas B.C."/>
            <person name="Singh A."/>
            <person name="Wilkins M.J."/>
            <person name="Karaoz U."/>
            <person name="Brodie E.L."/>
            <person name="Williams K.H."/>
            <person name="Hubbard S.S."/>
            <person name="Banfield J.F."/>
        </authorList>
    </citation>
    <scope>NUCLEOTIDE SEQUENCE [LARGE SCALE GENOMIC DNA]</scope>
</reference>
<keyword evidence="6 9" id="KW-0235">DNA replication</keyword>
<dbReference type="PANTHER" id="PTHR30478:SF0">
    <property type="entry name" value="BETA SLIDING CLAMP"/>
    <property type="match status" value="1"/>
</dbReference>
<evidence type="ECO:0000259" key="11">
    <source>
        <dbReference type="Pfam" id="PF02767"/>
    </source>
</evidence>
<evidence type="ECO:0000313" key="13">
    <source>
        <dbReference type="EMBL" id="OGC46509.1"/>
    </source>
</evidence>
<evidence type="ECO:0000256" key="2">
    <source>
        <dbReference type="ARBA" id="ARBA00010752"/>
    </source>
</evidence>
<dbReference type="Gene3D" id="3.70.10.10">
    <property type="match status" value="1"/>
</dbReference>
<dbReference type="EMBL" id="MEUV01000001">
    <property type="protein sequence ID" value="OGC46509.1"/>
    <property type="molecule type" value="Genomic_DNA"/>
</dbReference>
<name>A0A1F4UNK7_UNCKA</name>
<evidence type="ECO:0000256" key="7">
    <source>
        <dbReference type="ARBA" id="ARBA00022932"/>
    </source>
</evidence>
<comment type="function">
    <text evidence="9">Confers DNA tethering and processivity to DNA polymerases and other proteins. Acts as a clamp, forming a ring around DNA (a reaction catalyzed by the clamp-loading complex) which diffuses in an ATP-independent manner freely and bidirectionally along dsDNA. Initially characterized for its ability to contact the catalytic subunit of DNA polymerase III (Pol III), a complex, multichain enzyme responsible for most of the replicative synthesis in bacteria; Pol III exhibits 3'-5' exonuclease proofreading activity. The beta chain is required for initiation of replication as well as for processivity of DNA replication.</text>
</comment>
<dbReference type="PIRSF" id="PIRSF000804">
    <property type="entry name" value="DNA_pol_III_b"/>
    <property type="match status" value="1"/>
</dbReference>
<evidence type="ECO:0000256" key="3">
    <source>
        <dbReference type="ARBA" id="ARBA00022490"/>
    </source>
</evidence>
<comment type="subcellular location">
    <subcellularLocation>
        <location evidence="1 9">Cytoplasm</location>
    </subcellularLocation>
</comment>
<organism evidence="13 14">
    <name type="scientific">candidate division WWE3 bacterium RBG_19FT_COMBO_34_6</name>
    <dbReference type="NCBI Taxonomy" id="1802612"/>
    <lineage>
        <taxon>Bacteria</taxon>
        <taxon>Katanobacteria</taxon>
    </lineage>
</organism>
<comment type="similarity">
    <text evidence="2 9">Belongs to the beta sliding clamp family.</text>
</comment>
<feature type="domain" description="DNA polymerase III beta sliding clamp central" evidence="11">
    <location>
        <begin position="129"/>
        <end position="244"/>
    </location>
</feature>
<dbReference type="AlphaFoldDB" id="A0A1F4UNK7"/>
<dbReference type="GO" id="GO:0006271">
    <property type="term" value="P:DNA strand elongation involved in DNA replication"/>
    <property type="evidence" value="ECO:0007669"/>
    <property type="project" value="TreeGrafter"/>
</dbReference>
<dbReference type="Pfam" id="PF02768">
    <property type="entry name" value="DNA_pol3_beta_3"/>
    <property type="match status" value="1"/>
</dbReference>
<dbReference type="InterPro" id="IPR022635">
    <property type="entry name" value="DNA_polIII_beta_C"/>
</dbReference>
<evidence type="ECO:0000313" key="14">
    <source>
        <dbReference type="Proteomes" id="UP000178615"/>
    </source>
</evidence>
<evidence type="ECO:0000259" key="10">
    <source>
        <dbReference type="Pfam" id="PF00712"/>
    </source>
</evidence>
<evidence type="ECO:0000256" key="6">
    <source>
        <dbReference type="ARBA" id="ARBA00022705"/>
    </source>
</evidence>
<dbReference type="InterPro" id="IPR022637">
    <property type="entry name" value="DNA_polIII_beta_cen"/>
</dbReference>
<feature type="domain" description="DNA polymerase III beta sliding clamp N-terminal" evidence="10">
    <location>
        <begin position="1"/>
        <end position="118"/>
    </location>
</feature>
<evidence type="ECO:0000256" key="1">
    <source>
        <dbReference type="ARBA" id="ARBA00004496"/>
    </source>
</evidence>
<dbReference type="CDD" id="cd00140">
    <property type="entry name" value="beta_clamp"/>
    <property type="match status" value="1"/>
</dbReference>
<protein>
    <recommendedName>
        <fullName evidence="9">Beta sliding clamp</fullName>
    </recommendedName>
</protein>
<dbReference type="InterPro" id="IPR046938">
    <property type="entry name" value="DNA_clamp_sf"/>
</dbReference>
<keyword evidence="3 9" id="KW-0963">Cytoplasm</keyword>
<dbReference type="Proteomes" id="UP000178615">
    <property type="component" value="Unassembled WGS sequence"/>
</dbReference>
<dbReference type="GO" id="GO:0005737">
    <property type="term" value="C:cytoplasm"/>
    <property type="evidence" value="ECO:0007669"/>
    <property type="project" value="UniProtKB-SubCell"/>
</dbReference>
<evidence type="ECO:0000259" key="12">
    <source>
        <dbReference type="Pfam" id="PF02768"/>
    </source>
</evidence>
<dbReference type="NCBIfam" id="TIGR00663">
    <property type="entry name" value="dnan"/>
    <property type="match status" value="1"/>
</dbReference>
<gene>
    <name evidence="13" type="ORF">A2V49_00465</name>
</gene>
<keyword evidence="8" id="KW-0238">DNA-binding</keyword>
<dbReference type="Gene3D" id="3.10.150.10">
    <property type="entry name" value="DNA Polymerase III, subunit A, domain 2"/>
    <property type="match status" value="1"/>
</dbReference>
<keyword evidence="5 9" id="KW-0548">Nucleotidyltransferase</keyword>
<dbReference type="InterPro" id="IPR001001">
    <property type="entry name" value="DNA_polIII_beta"/>
</dbReference>
<dbReference type="InterPro" id="IPR022634">
    <property type="entry name" value="DNA_polIII_beta_N"/>
</dbReference>
<evidence type="ECO:0000256" key="9">
    <source>
        <dbReference type="PIRNR" id="PIRNR000804"/>
    </source>
</evidence>